<keyword evidence="6" id="KW-0238">DNA-binding</keyword>
<evidence type="ECO:0000313" key="10">
    <source>
        <dbReference type="EMBL" id="RDB36690.1"/>
    </source>
</evidence>
<dbReference type="InterPro" id="IPR002052">
    <property type="entry name" value="DNA_methylase_N6_adenine_CS"/>
</dbReference>
<dbReference type="GO" id="GO:0032259">
    <property type="term" value="P:methylation"/>
    <property type="evidence" value="ECO:0007669"/>
    <property type="project" value="UniProtKB-KW"/>
</dbReference>
<sequence>MLDSPYTPDHIVDYIVQNTLEPLMKNLSKDNLLQLSILDPAMGSGHFLLGVIRFIEDKILEVQSQGKLEHLDPTTVRWQVIRSCIYGVDLNPIAVELGKFSLWIYSAKNGMKLESLDDKLRCGNSLIDNDIFKLKWTENEIFIIEREINPFDYRSKFKEIFVTGGFSAIVSNPPYVFARSKSLSIIEKKYFTEHYFYQNYQANTYPLFIEKCDKLIKSSGRIGMITPNNWCSISTMKPMRNFFAIHTGKLSIININYKVFEEADVDCAIFIYEKCPPSKVTLSISVEPRKYKQINEMNQENLKYLSSFNFKESSYDNISVSIYKKIESNSLNLIEYCDVKSGFVAYEVGKGKPKQNEKMKNNRIYHSQKKLDISYRKYLEGADVCRYFQGWSGTWIKYGENLAAPRNKEIFEGVRILVRQIPNKPPYCIHACITDKNIVHDRNINIVKPHLNCPISIEFILGILNSKALSFWFETKYNKNQRTIFPQFKINEMKSFPIPKYIDEESFTIFFKSVEKIVREIMLYESNENIEYSSKLSFELDHLIYSFFGLTSKEVDWMNNWGSEYLKKAV</sequence>
<dbReference type="PROSITE" id="PS00092">
    <property type="entry name" value="N6_MTASE"/>
    <property type="match status" value="1"/>
</dbReference>
<dbReference type="PANTHER" id="PTHR33841">
    <property type="entry name" value="DNA METHYLTRANSFERASE YEEA-RELATED"/>
    <property type="match status" value="1"/>
</dbReference>
<dbReference type="EMBL" id="QOVW01000042">
    <property type="protein sequence ID" value="RDB36690.1"/>
    <property type="molecule type" value="Genomic_DNA"/>
</dbReference>
<keyword evidence="4" id="KW-0949">S-adenosyl-L-methionine</keyword>
<protein>
    <recommendedName>
        <fullName evidence="1">site-specific DNA-methyltransferase (adenine-specific)</fullName>
        <ecNumber evidence="1">2.1.1.72</ecNumber>
    </recommendedName>
</protein>
<dbReference type="GO" id="GO:0009307">
    <property type="term" value="P:DNA restriction-modification system"/>
    <property type="evidence" value="ECO:0007669"/>
    <property type="project" value="UniProtKB-KW"/>
</dbReference>
<accession>A0A369KTI3</accession>
<dbReference type="PANTHER" id="PTHR33841:SF1">
    <property type="entry name" value="DNA METHYLTRANSFERASE A"/>
    <property type="match status" value="1"/>
</dbReference>
<evidence type="ECO:0000256" key="6">
    <source>
        <dbReference type="ARBA" id="ARBA00023125"/>
    </source>
</evidence>
<dbReference type="EC" id="2.1.1.72" evidence="1"/>
<proteinExistence type="predicted"/>
<dbReference type="InterPro" id="IPR025931">
    <property type="entry name" value="TaqI_C"/>
</dbReference>
<dbReference type="PRINTS" id="PR00507">
    <property type="entry name" value="N12N6MTFRASE"/>
</dbReference>
<comment type="catalytic activity">
    <reaction evidence="7">
        <text>a 2'-deoxyadenosine in DNA + S-adenosyl-L-methionine = an N(6)-methyl-2'-deoxyadenosine in DNA + S-adenosyl-L-homocysteine + H(+)</text>
        <dbReference type="Rhea" id="RHEA:15197"/>
        <dbReference type="Rhea" id="RHEA-COMP:12418"/>
        <dbReference type="Rhea" id="RHEA-COMP:12419"/>
        <dbReference type="ChEBI" id="CHEBI:15378"/>
        <dbReference type="ChEBI" id="CHEBI:57856"/>
        <dbReference type="ChEBI" id="CHEBI:59789"/>
        <dbReference type="ChEBI" id="CHEBI:90615"/>
        <dbReference type="ChEBI" id="CHEBI:90616"/>
        <dbReference type="EC" id="2.1.1.72"/>
    </reaction>
</comment>
<dbReference type="Pfam" id="PF12950">
    <property type="entry name" value="TaqI_C"/>
    <property type="match status" value="1"/>
</dbReference>
<evidence type="ECO:0000313" key="11">
    <source>
        <dbReference type="Proteomes" id="UP000253934"/>
    </source>
</evidence>
<keyword evidence="3" id="KW-0808">Transferase</keyword>
<dbReference type="Gene3D" id="3.40.50.150">
    <property type="entry name" value="Vaccinia Virus protein VP39"/>
    <property type="match status" value="1"/>
</dbReference>
<dbReference type="Proteomes" id="UP000253934">
    <property type="component" value="Unassembled WGS sequence"/>
</dbReference>
<evidence type="ECO:0000256" key="4">
    <source>
        <dbReference type="ARBA" id="ARBA00022691"/>
    </source>
</evidence>
<evidence type="ECO:0000259" key="9">
    <source>
        <dbReference type="Pfam" id="PF12950"/>
    </source>
</evidence>
<evidence type="ECO:0000256" key="5">
    <source>
        <dbReference type="ARBA" id="ARBA00022747"/>
    </source>
</evidence>
<dbReference type="InterPro" id="IPR029063">
    <property type="entry name" value="SAM-dependent_MTases_sf"/>
</dbReference>
<dbReference type="GO" id="GO:0009007">
    <property type="term" value="F:site-specific DNA-methyltransferase (adenine-specific) activity"/>
    <property type="evidence" value="ECO:0007669"/>
    <property type="project" value="UniProtKB-EC"/>
</dbReference>
<dbReference type="SUPFAM" id="SSF53335">
    <property type="entry name" value="S-adenosyl-L-methionine-dependent methyltransferases"/>
    <property type="match status" value="1"/>
</dbReference>
<gene>
    <name evidence="10" type="ORF">DCC88_03785</name>
</gene>
<evidence type="ECO:0000259" key="8">
    <source>
        <dbReference type="Pfam" id="PF07669"/>
    </source>
</evidence>
<evidence type="ECO:0000256" key="2">
    <source>
        <dbReference type="ARBA" id="ARBA00022603"/>
    </source>
</evidence>
<reference evidence="10" key="1">
    <citation type="submission" date="2018-04" db="EMBL/GenBank/DDBJ databases">
        <title>Draft genome sequence of the Candidatus Spirobacillus cienkowskii, a pathogen of freshwater Daphnia species, reconstructed from hemolymph metagenomic reads.</title>
        <authorList>
            <person name="Bresciani L."/>
            <person name="Lemos L.N."/>
            <person name="Wale N."/>
            <person name="Lin J.Y."/>
            <person name="Fernandes G.R."/>
            <person name="Duffy M.A."/>
            <person name="Rodrigues J.M."/>
        </authorList>
    </citation>
    <scope>NUCLEOTIDE SEQUENCE [LARGE SCALE GENOMIC DNA]</scope>
    <source>
        <strain evidence="10">Binning01</strain>
    </source>
</reference>
<keyword evidence="2" id="KW-0489">Methyltransferase</keyword>
<evidence type="ECO:0000256" key="7">
    <source>
        <dbReference type="ARBA" id="ARBA00047942"/>
    </source>
</evidence>
<keyword evidence="5" id="KW-0680">Restriction system</keyword>
<evidence type="ECO:0000256" key="3">
    <source>
        <dbReference type="ARBA" id="ARBA00022679"/>
    </source>
</evidence>
<dbReference type="InterPro" id="IPR050953">
    <property type="entry name" value="N4_N6_ade-DNA_methylase"/>
</dbReference>
<feature type="domain" description="TaqI-like C-terminal specificity" evidence="9">
    <location>
        <begin position="377"/>
        <end position="498"/>
    </location>
</feature>
<feature type="domain" description="Type II methyltransferase M.TaqI-like" evidence="8">
    <location>
        <begin position="84"/>
        <end position="260"/>
    </location>
</feature>
<evidence type="ECO:0000256" key="1">
    <source>
        <dbReference type="ARBA" id="ARBA00011900"/>
    </source>
</evidence>
<comment type="caution">
    <text evidence="10">The sequence shown here is derived from an EMBL/GenBank/DDBJ whole genome shotgun (WGS) entry which is preliminary data.</text>
</comment>
<dbReference type="GO" id="GO:0003677">
    <property type="term" value="F:DNA binding"/>
    <property type="evidence" value="ECO:0007669"/>
    <property type="project" value="UniProtKB-KW"/>
</dbReference>
<keyword evidence="11" id="KW-1185">Reference proteome</keyword>
<dbReference type="InterPro" id="IPR011639">
    <property type="entry name" value="MethylTrfase_TaqI-like_dom"/>
</dbReference>
<name>A0A369KTI3_9BACT</name>
<dbReference type="AlphaFoldDB" id="A0A369KTI3"/>
<organism evidence="10 11">
    <name type="scientific">Spirobacillus cienkowskii</name>
    <dbReference type="NCBI Taxonomy" id="495820"/>
    <lineage>
        <taxon>Bacteria</taxon>
        <taxon>Pseudomonadati</taxon>
        <taxon>Bdellovibrionota</taxon>
        <taxon>Oligoflexia</taxon>
        <taxon>Silvanigrellales</taxon>
        <taxon>Spirobacillus</taxon>
    </lineage>
</organism>
<dbReference type="Pfam" id="PF07669">
    <property type="entry name" value="Eco57I"/>
    <property type="match status" value="1"/>
</dbReference>